<accession>A0ABV9SF28</accession>
<name>A0ABV9SF28_9PSEU</name>
<keyword evidence="1" id="KW-0732">Signal</keyword>
<dbReference type="EMBL" id="JBHSIS010000020">
    <property type="protein sequence ID" value="MFC4857941.1"/>
    <property type="molecule type" value="Genomic_DNA"/>
</dbReference>
<feature type="chain" id="PRO_5047342821" evidence="1">
    <location>
        <begin position="24"/>
        <end position="88"/>
    </location>
</feature>
<protein>
    <submittedName>
        <fullName evidence="2">Uncharacterized protein</fullName>
    </submittedName>
</protein>
<feature type="signal peptide" evidence="1">
    <location>
        <begin position="1"/>
        <end position="23"/>
    </location>
</feature>
<proteinExistence type="predicted"/>
<gene>
    <name evidence="2" type="ORF">ACFPCV_30950</name>
</gene>
<dbReference type="RefSeq" id="WP_378060018.1">
    <property type="nucleotide sequence ID" value="NZ_JBHSIS010000020.1"/>
</dbReference>
<organism evidence="2 3">
    <name type="scientific">Actinophytocola glycyrrhizae</name>
    <dbReference type="NCBI Taxonomy" id="2044873"/>
    <lineage>
        <taxon>Bacteria</taxon>
        <taxon>Bacillati</taxon>
        <taxon>Actinomycetota</taxon>
        <taxon>Actinomycetes</taxon>
        <taxon>Pseudonocardiales</taxon>
        <taxon>Pseudonocardiaceae</taxon>
    </lineage>
</organism>
<evidence type="ECO:0000313" key="2">
    <source>
        <dbReference type="EMBL" id="MFC4857941.1"/>
    </source>
</evidence>
<comment type="caution">
    <text evidence="2">The sequence shown here is derived from an EMBL/GenBank/DDBJ whole genome shotgun (WGS) entry which is preliminary data.</text>
</comment>
<dbReference type="Proteomes" id="UP001595859">
    <property type="component" value="Unassembled WGS sequence"/>
</dbReference>
<sequence length="88" mass="9023">MRIRRIVTGAALAAGLSVASAVAGHTPAAADQLDCSFYLAFQGYSGKIVDIGCNFGAQGDQVICEGSLRIAGVPDDIGREACRRAALP</sequence>
<evidence type="ECO:0000256" key="1">
    <source>
        <dbReference type="SAM" id="SignalP"/>
    </source>
</evidence>
<evidence type="ECO:0000313" key="3">
    <source>
        <dbReference type="Proteomes" id="UP001595859"/>
    </source>
</evidence>
<keyword evidence="3" id="KW-1185">Reference proteome</keyword>
<reference evidence="3" key="1">
    <citation type="journal article" date="2019" name="Int. J. Syst. Evol. Microbiol.">
        <title>The Global Catalogue of Microorganisms (GCM) 10K type strain sequencing project: providing services to taxonomists for standard genome sequencing and annotation.</title>
        <authorList>
            <consortium name="The Broad Institute Genomics Platform"/>
            <consortium name="The Broad Institute Genome Sequencing Center for Infectious Disease"/>
            <person name="Wu L."/>
            <person name="Ma J."/>
        </authorList>
    </citation>
    <scope>NUCLEOTIDE SEQUENCE [LARGE SCALE GENOMIC DNA]</scope>
    <source>
        <strain evidence="3">ZS-22-S1</strain>
    </source>
</reference>